<dbReference type="Pfam" id="PF14464">
    <property type="entry name" value="Prok-JAB"/>
    <property type="match status" value="1"/>
</dbReference>
<evidence type="ECO:0000313" key="8">
    <source>
        <dbReference type="Proteomes" id="UP000823847"/>
    </source>
</evidence>
<evidence type="ECO:0000313" key="7">
    <source>
        <dbReference type="EMBL" id="HIX85869.1"/>
    </source>
</evidence>
<evidence type="ECO:0000256" key="4">
    <source>
        <dbReference type="ARBA" id="ARBA00022833"/>
    </source>
</evidence>
<sequence>MLDKIAQNTSIPVVHFALSDAGNIGHVYINTKRDTLLSDYYMYLTQESVVNDDVSGWLKRESKYNLDLIRIGEGCHSKTMRLGDDVISTHTGIAASIIKSALARDLNNTVYLSYVNIEYDGQVFTERYSVPYFFSCKCSNNDEWQIRIPDSLLKKIQREAKIAGKKEVGGYLMGNIDVKHKTVYVLHQFKPDDSKQRSSKLRLGTKGWREEYLKVKERSAGMLDYIGDWHSHPSGSLEMSTTDILTNYAIKTEEIPSDYGLCIITNSSTTAAYLLAPGIKIYIVEE</sequence>
<keyword evidence="2" id="KW-0479">Metal-binding</keyword>
<reference evidence="7" key="2">
    <citation type="submission" date="2021-04" db="EMBL/GenBank/DDBJ databases">
        <authorList>
            <person name="Gilroy R."/>
        </authorList>
    </citation>
    <scope>NUCLEOTIDE SEQUENCE</scope>
    <source>
        <strain evidence="7">ChiHecec2B26-12326</strain>
    </source>
</reference>
<keyword evidence="4" id="KW-0862">Zinc</keyword>
<evidence type="ECO:0000256" key="1">
    <source>
        <dbReference type="ARBA" id="ARBA00022670"/>
    </source>
</evidence>
<dbReference type="EMBL" id="DXEN01000030">
    <property type="protein sequence ID" value="HIX85869.1"/>
    <property type="molecule type" value="Genomic_DNA"/>
</dbReference>
<dbReference type="Gene3D" id="3.40.140.10">
    <property type="entry name" value="Cytidine Deaminase, domain 2"/>
    <property type="match status" value="1"/>
</dbReference>
<dbReference type="Proteomes" id="UP000823847">
    <property type="component" value="Unassembled WGS sequence"/>
</dbReference>
<protein>
    <submittedName>
        <fullName evidence="7">Mov34/MPN/PAD-1 family protein</fullName>
    </submittedName>
</protein>
<keyword evidence="3" id="KW-0378">Hydrolase</keyword>
<gene>
    <name evidence="7" type="ORF">H9848_04590</name>
</gene>
<evidence type="ECO:0000259" key="6">
    <source>
        <dbReference type="Pfam" id="PF14464"/>
    </source>
</evidence>
<name>A0A9D2BP14_9BACT</name>
<dbReference type="InterPro" id="IPR028090">
    <property type="entry name" value="JAB_dom_prok"/>
</dbReference>
<accession>A0A9D2BP14</accession>
<evidence type="ECO:0000256" key="5">
    <source>
        <dbReference type="ARBA" id="ARBA00023049"/>
    </source>
</evidence>
<dbReference type="GO" id="GO:0046872">
    <property type="term" value="F:metal ion binding"/>
    <property type="evidence" value="ECO:0007669"/>
    <property type="project" value="UniProtKB-KW"/>
</dbReference>
<dbReference type="GO" id="GO:0008237">
    <property type="term" value="F:metallopeptidase activity"/>
    <property type="evidence" value="ECO:0007669"/>
    <property type="project" value="UniProtKB-KW"/>
</dbReference>
<dbReference type="GO" id="GO:0006508">
    <property type="term" value="P:proteolysis"/>
    <property type="evidence" value="ECO:0007669"/>
    <property type="project" value="UniProtKB-KW"/>
</dbReference>
<dbReference type="AlphaFoldDB" id="A0A9D2BP14"/>
<keyword evidence="5" id="KW-0482">Metalloprotease</keyword>
<proteinExistence type="predicted"/>
<reference evidence="7" key="1">
    <citation type="journal article" date="2021" name="PeerJ">
        <title>Extensive microbial diversity within the chicken gut microbiome revealed by metagenomics and culture.</title>
        <authorList>
            <person name="Gilroy R."/>
            <person name="Ravi A."/>
            <person name="Getino M."/>
            <person name="Pursley I."/>
            <person name="Horton D.L."/>
            <person name="Alikhan N.F."/>
            <person name="Baker D."/>
            <person name="Gharbi K."/>
            <person name="Hall N."/>
            <person name="Watson M."/>
            <person name="Adriaenssens E.M."/>
            <person name="Foster-Nyarko E."/>
            <person name="Jarju S."/>
            <person name="Secka A."/>
            <person name="Antonio M."/>
            <person name="Oren A."/>
            <person name="Chaudhuri R.R."/>
            <person name="La Ragione R."/>
            <person name="Hildebrand F."/>
            <person name="Pallen M.J."/>
        </authorList>
    </citation>
    <scope>NUCLEOTIDE SEQUENCE</scope>
    <source>
        <strain evidence="7">ChiHecec2B26-12326</strain>
    </source>
</reference>
<comment type="caution">
    <text evidence="7">The sequence shown here is derived from an EMBL/GenBank/DDBJ whole genome shotgun (WGS) entry which is preliminary data.</text>
</comment>
<dbReference type="SUPFAM" id="SSF102712">
    <property type="entry name" value="JAB1/MPN domain"/>
    <property type="match status" value="1"/>
</dbReference>
<keyword evidence="1" id="KW-0645">Protease</keyword>
<evidence type="ECO:0000256" key="3">
    <source>
        <dbReference type="ARBA" id="ARBA00022801"/>
    </source>
</evidence>
<evidence type="ECO:0000256" key="2">
    <source>
        <dbReference type="ARBA" id="ARBA00022723"/>
    </source>
</evidence>
<feature type="domain" description="JAB" evidence="6">
    <location>
        <begin position="150"/>
        <end position="249"/>
    </location>
</feature>
<organism evidence="7 8">
    <name type="scientific">Candidatus Parabacteroides intestinigallinarum</name>
    <dbReference type="NCBI Taxonomy" id="2838722"/>
    <lineage>
        <taxon>Bacteria</taxon>
        <taxon>Pseudomonadati</taxon>
        <taxon>Bacteroidota</taxon>
        <taxon>Bacteroidia</taxon>
        <taxon>Bacteroidales</taxon>
        <taxon>Tannerellaceae</taxon>
        <taxon>Parabacteroides</taxon>
    </lineage>
</organism>